<dbReference type="EMBL" id="JAGIKX010000004">
    <property type="protein sequence ID" value="MBP2257013.1"/>
    <property type="molecule type" value="Genomic_DNA"/>
</dbReference>
<keyword evidence="11" id="KW-0220">Diaminopimelate biosynthesis</keyword>
<keyword evidence="13" id="KW-0170">Cobalt</keyword>
<keyword evidence="17" id="KW-1185">Reference proteome</keyword>
<comment type="cofactor">
    <cofactor evidence="2">
        <name>Zn(2+)</name>
        <dbReference type="ChEBI" id="CHEBI:29105"/>
    </cofactor>
</comment>
<evidence type="ECO:0000256" key="8">
    <source>
        <dbReference type="ARBA" id="ARBA00022723"/>
    </source>
</evidence>
<comment type="cofactor">
    <cofactor evidence="1">
        <name>Co(2+)</name>
        <dbReference type="ChEBI" id="CHEBI:48828"/>
    </cofactor>
</comment>
<dbReference type="EC" id="3.5.1.18" evidence="5"/>
<dbReference type="Gene3D" id="3.30.70.360">
    <property type="match status" value="1"/>
</dbReference>
<dbReference type="GO" id="GO:0009014">
    <property type="term" value="F:succinyl-diaminopimelate desuccinylase activity"/>
    <property type="evidence" value="ECO:0007669"/>
    <property type="project" value="UniProtKB-EC"/>
</dbReference>
<comment type="pathway">
    <text evidence="3">Amino-acid biosynthesis; L-lysine biosynthesis via DAP pathway; LL-2,6-diaminopimelate from (S)-tetrahydrodipicolinate (succinylase route): step 3/3.</text>
</comment>
<accession>A0ABS4S679</accession>
<evidence type="ECO:0000259" key="15">
    <source>
        <dbReference type="Pfam" id="PF07687"/>
    </source>
</evidence>
<dbReference type="NCBIfam" id="TIGR01910">
    <property type="entry name" value="DapE-ArgE"/>
    <property type="match status" value="1"/>
</dbReference>
<evidence type="ECO:0000256" key="3">
    <source>
        <dbReference type="ARBA" id="ARBA00005130"/>
    </source>
</evidence>
<dbReference type="CDD" id="cd08659">
    <property type="entry name" value="M20_ArgE_DapE-like"/>
    <property type="match status" value="1"/>
</dbReference>
<comment type="caution">
    <text evidence="16">The sequence shown here is derived from an EMBL/GenBank/DDBJ whole genome shotgun (WGS) entry which is preliminary data.</text>
</comment>
<name>A0ABS4S679_9BACI</name>
<dbReference type="PROSITE" id="PS00758">
    <property type="entry name" value="ARGE_DAPE_CPG2_1"/>
    <property type="match status" value="1"/>
</dbReference>
<protein>
    <recommendedName>
        <fullName evidence="6">Probable succinyl-diaminopimelate desuccinylase</fullName>
        <ecNumber evidence="5">3.5.1.18</ecNumber>
    </recommendedName>
</protein>
<evidence type="ECO:0000256" key="9">
    <source>
        <dbReference type="ARBA" id="ARBA00022801"/>
    </source>
</evidence>
<evidence type="ECO:0000256" key="4">
    <source>
        <dbReference type="ARBA" id="ARBA00006247"/>
    </source>
</evidence>
<evidence type="ECO:0000313" key="16">
    <source>
        <dbReference type="EMBL" id="MBP2257013.1"/>
    </source>
</evidence>
<organism evidence="16 17">
    <name type="scientific">Virgibacillus alimentarius</name>
    <dbReference type="NCBI Taxonomy" id="698769"/>
    <lineage>
        <taxon>Bacteria</taxon>
        <taxon>Bacillati</taxon>
        <taxon>Bacillota</taxon>
        <taxon>Bacilli</taxon>
        <taxon>Bacillales</taxon>
        <taxon>Bacillaceae</taxon>
        <taxon>Virgibacillus</taxon>
    </lineage>
</organism>
<keyword evidence="8" id="KW-0479">Metal-binding</keyword>
<evidence type="ECO:0000256" key="2">
    <source>
        <dbReference type="ARBA" id="ARBA00001947"/>
    </source>
</evidence>
<evidence type="ECO:0000256" key="11">
    <source>
        <dbReference type="ARBA" id="ARBA00022915"/>
    </source>
</evidence>
<dbReference type="InterPro" id="IPR010182">
    <property type="entry name" value="ArgE/DapE"/>
</dbReference>
<dbReference type="InterPro" id="IPR036264">
    <property type="entry name" value="Bact_exopeptidase_dim_dom"/>
</dbReference>
<feature type="domain" description="Peptidase M20 dimerisation" evidence="15">
    <location>
        <begin position="170"/>
        <end position="275"/>
    </location>
</feature>
<dbReference type="PANTHER" id="PTHR43808">
    <property type="entry name" value="ACETYLORNITHINE DEACETYLASE"/>
    <property type="match status" value="1"/>
</dbReference>
<dbReference type="InterPro" id="IPR001261">
    <property type="entry name" value="ArgE/DapE_CS"/>
</dbReference>
<dbReference type="PANTHER" id="PTHR43808:SF8">
    <property type="entry name" value="PEPTIDASE M20 DIMERISATION DOMAIN-CONTAINING PROTEIN"/>
    <property type="match status" value="1"/>
</dbReference>
<keyword evidence="9 16" id="KW-0378">Hydrolase</keyword>
<dbReference type="InterPro" id="IPR050072">
    <property type="entry name" value="Peptidase_M20A"/>
</dbReference>
<evidence type="ECO:0000256" key="14">
    <source>
        <dbReference type="ARBA" id="ARBA00051301"/>
    </source>
</evidence>
<dbReference type="SUPFAM" id="SSF53187">
    <property type="entry name" value="Zn-dependent exopeptidases"/>
    <property type="match status" value="1"/>
</dbReference>
<dbReference type="RefSeq" id="WP_029267031.1">
    <property type="nucleotide sequence ID" value="NZ_JAGIKX010000004.1"/>
</dbReference>
<evidence type="ECO:0000256" key="7">
    <source>
        <dbReference type="ARBA" id="ARBA00022605"/>
    </source>
</evidence>
<dbReference type="Pfam" id="PF07687">
    <property type="entry name" value="M20_dimer"/>
    <property type="match status" value="1"/>
</dbReference>
<evidence type="ECO:0000256" key="13">
    <source>
        <dbReference type="ARBA" id="ARBA00023285"/>
    </source>
</evidence>
<evidence type="ECO:0000256" key="1">
    <source>
        <dbReference type="ARBA" id="ARBA00001941"/>
    </source>
</evidence>
<sequence>MDDAVRFLQEMIQIDSSNPPGNEHEIAKALAKRCESTGIPYHITPFESNRSNLEIHLKGKGQGKLLFCGHMDTVLPGQQPWRSPPFSAQIEGEKLYGRGTSDMKSGLCAMYLAVESLFLEQKELEKDIVFLATAGEEVDSCGAREYLKDQNLEDVEAMVIGEPTKEKVVIGHKGAFWLNITLCGKTAHGSMPEEGINAVEWSQKVMEMIESLKSDWNISAASLGTSSMAVTKIDGGVQTNVIPDRCSLGIDIRSVPPQSHEQLLAKINEKLTTLLSGDGAPAFFVETELDRPSIRTDKANPIISTALEIKELDRDDVHGVSYYTDGAVLNPESKIPTLIYGPGDEKLAHQPDEYVDIKSYLRSIDFYKKLAEQFSNVKEGNLSGIREK</sequence>
<evidence type="ECO:0000256" key="12">
    <source>
        <dbReference type="ARBA" id="ARBA00023154"/>
    </source>
</evidence>
<keyword evidence="7" id="KW-0028">Amino-acid biosynthesis</keyword>
<proteinExistence type="inferred from homology"/>
<dbReference type="Pfam" id="PF01546">
    <property type="entry name" value="Peptidase_M20"/>
    <property type="match status" value="1"/>
</dbReference>
<evidence type="ECO:0000256" key="6">
    <source>
        <dbReference type="ARBA" id="ARBA00016853"/>
    </source>
</evidence>
<evidence type="ECO:0000256" key="10">
    <source>
        <dbReference type="ARBA" id="ARBA00022833"/>
    </source>
</evidence>
<reference evidence="16 17" key="1">
    <citation type="submission" date="2021-03" db="EMBL/GenBank/DDBJ databases">
        <title>Genomic Encyclopedia of Type Strains, Phase IV (KMG-IV): sequencing the most valuable type-strain genomes for metagenomic binning, comparative biology and taxonomic classification.</title>
        <authorList>
            <person name="Goeker M."/>
        </authorList>
    </citation>
    <scope>NUCLEOTIDE SEQUENCE [LARGE SCALE GENOMIC DNA]</scope>
    <source>
        <strain evidence="16 17">DSM 25790</strain>
    </source>
</reference>
<comment type="catalytic activity">
    <reaction evidence="14">
        <text>N-succinyl-(2S,6S)-2,6-diaminopimelate + H2O = (2S,6S)-2,6-diaminopimelate + succinate</text>
        <dbReference type="Rhea" id="RHEA:22608"/>
        <dbReference type="ChEBI" id="CHEBI:15377"/>
        <dbReference type="ChEBI" id="CHEBI:30031"/>
        <dbReference type="ChEBI" id="CHEBI:57609"/>
        <dbReference type="ChEBI" id="CHEBI:58087"/>
        <dbReference type="EC" id="3.5.1.18"/>
    </reaction>
</comment>
<evidence type="ECO:0000313" key="17">
    <source>
        <dbReference type="Proteomes" id="UP001519294"/>
    </source>
</evidence>
<dbReference type="InterPro" id="IPR002933">
    <property type="entry name" value="Peptidase_M20"/>
</dbReference>
<evidence type="ECO:0000256" key="5">
    <source>
        <dbReference type="ARBA" id="ARBA00011921"/>
    </source>
</evidence>
<dbReference type="InterPro" id="IPR011650">
    <property type="entry name" value="Peptidase_M20_dimer"/>
</dbReference>
<dbReference type="Gene3D" id="3.40.630.10">
    <property type="entry name" value="Zn peptidases"/>
    <property type="match status" value="1"/>
</dbReference>
<dbReference type="Proteomes" id="UP001519294">
    <property type="component" value="Unassembled WGS sequence"/>
</dbReference>
<keyword evidence="12" id="KW-0457">Lysine biosynthesis</keyword>
<comment type="similarity">
    <text evidence="4">Belongs to the peptidase M20A family.</text>
</comment>
<dbReference type="SUPFAM" id="SSF55031">
    <property type="entry name" value="Bacterial exopeptidase dimerisation domain"/>
    <property type="match status" value="1"/>
</dbReference>
<gene>
    <name evidence="16" type="ORF">J2Z81_000957</name>
</gene>
<keyword evidence="10" id="KW-0862">Zinc</keyword>